<evidence type="ECO:0000256" key="1">
    <source>
        <dbReference type="ARBA" id="ARBA00023125"/>
    </source>
</evidence>
<feature type="domain" description="HTH tetR-type" evidence="3">
    <location>
        <begin position="27"/>
        <end position="87"/>
    </location>
</feature>
<proteinExistence type="predicted"/>
<evidence type="ECO:0000256" key="2">
    <source>
        <dbReference type="PROSITE-ProRule" id="PRU00335"/>
    </source>
</evidence>
<dbReference type="SUPFAM" id="SSF46689">
    <property type="entry name" value="Homeodomain-like"/>
    <property type="match status" value="1"/>
</dbReference>
<dbReference type="PANTHER" id="PTHR30055:SF200">
    <property type="entry name" value="HTH-TYPE TRANSCRIPTIONAL REPRESSOR BDCR"/>
    <property type="match status" value="1"/>
</dbReference>
<sequence length="212" mass="23578">MSIRTTHKNQEHKDPGEFEDVAGEEKLRPRERIVSAACELFRTHGIRGIGVDAIADAAGTNKMTLYRHFGSKDDLICEVLRSTSRKAARVWDELEASYPDNPKAQLRGWIAARAKCLEYEPYGCDLANAAIELKEQGHPAHSVIEEFKLQQRQRLADLCSRAGMKQADLLADMLSMLLEGARVSRQAMGGEGPSTQFAKACETTISSLEHQH</sequence>
<comment type="caution">
    <text evidence="4">The sequence shown here is derived from an EMBL/GenBank/DDBJ whole genome shotgun (WGS) entry which is preliminary data.</text>
</comment>
<reference evidence="4 5" key="1">
    <citation type="submission" date="2018-05" db="EMBL/GenBank/DDBJ databases">
        <title>The draft genome of strain NS-104.</title>
        <authorList>
            <person name="Hang P."/>
            <person name="Jiang J."/>
        </authorList>
    </citation>
    <scope>NUCLEOTIDE SEQUENCE [LARGE SCALE GENOMIC DNA]</scope>
    <source>
        <strain evidence="4 5">NS-104</strain>
    </source>
</reference>
<accession>A0A2U2DIL5</accession>
<dbReference type="Gene3D" id="1.10.357.10">
    <property type="entry name" value="Tetracycline Repressor, domain 2"/>
    <property type="match status" value="1"/>
</dbReference>
<dbReference type="InterPro" id="IPR050109">
    <property type="entry name" value="HTH-type_TetR-like_transc_reg"/>
</dbReference>
<keyword evidence="5" id="KW-1185">Reference proteome</keyword>
<dbReference type="PROSITE" id="PS50977">
    <property type="entry name" value="HTH_TETR_2"/>
    <property type="match status" value="1"/>
</dbReference>
<dbReference type="InterPro" id="IPR001647">
    <property type="entry name" value="HTH_TetR"/>
</dbReference>
<dbReference type="Proteomes" id="UP000245252">
    <property type="component" value="Unassembled WGS sequence"/>
</dbReference>
<evidence type="ECO:0000313" key="4">
    <source>
        <dbReference type="EMBL" id="PWE53144.1"/>
    </source>
</evidence>
<gene>
    <name evidence="4" type="ORF">DEM27_27625</name>
</gene>
<dbReference type="PRINTS" id="PR00455">
    <property type="entry name" value="HTHTETR"/>
</dbReference>
<name>A0A2U2DIL5_9HYPH</name>
<dbReference type="GO" id="GO:0003700">
    <property type="term" value="F:DNA-binding transcription factor activity"/>
    <property type="evidence" value="ECO:0007669"/>
    <property type="project" value="TreeGrafter"/>
</dbReference>
<dbReference type="InterPro" id="IPR036271">
    <property type="entry name" value="Tet_transcr_reg_TetR-rel_C_sf"/>
</dbReference>
<keyword evidence="1 2" id="KW-0238">DNA-binding</keyword>
<evidence type="ECO:0000313" key="5">
    <source>
        <dbReference type="Proteomes" id="UP000245252"/>
    </source>
</evidence>
<evidence type="ECO:0000259" key="3">
    <source>
        <dbReference type="PROSITE" id="PS50977"/>
    </source>
</evidence>
<dbReference type="AlphaFoldDB" id="A0A2U2DIL5"/>
<protein>
    <submittedName>
        <fullName evidence="4">TetR family transcriptional regulator</fullName>
    </submittedName>
</protein>
<dbReference type="Pfam" id="PF00440">
    <property type="entry name" value="TetR_N"/>
    <property type="match status" value="1"/>
</dbReference>
<feature type="DNA-binding region" description="H-T-H motif" evidence="2">
    <location>
        <begin position="50"/>
        <end position="69"/>
    </location>
</feature>
<dbReference type="InterPro" id="IPR009057">
    <property type="entry name" value="Homeodomain-like_sf"/>
</dbReference>
<dbReference type="PANTHER" id="PTHR30055">
    <property type="entry name" value="HTH-TYPE TRANSCRIPTIONAL REGULATOR RUTR"/>
    <property type="match status" value="1"/>
</dbReference>
<dbReference type="EMBL" id="QFBC01000018">
    <property type="protein sequence ID" value="PWE53144.1"/>
    <property type="molecule type" value="Genomic_DNA"/>
</dbReference>
<dbReference type="RefSeq" id="WP_109461478.1">
    <property type="nucleotide sequence ID" value="NZ_QFBC01000018.1"/>
</dbReference>
<dbReference type="SUPFAM" id="SSF48498">
    <property type="entry name" value="Tetracyclin repressor-like, C-terminal domain"/>
    <property type="match status" value="1"/>
</dbReference>
<dbReference type="OrthoDB" id="9787680at2"/>
<organism evidence="4 5">
    <name type="scientific">Metarhizobium album</name>
    <dbReference type="NCBI Taxonomy" id="2182425"/>
    <lineage>
        <taxon>Bacteria</taxon>
        <taxon>Pseudomonadati</taxon>
        <taxon>Pseudomonadota</taxon>
        <taxon>Alphaproteobacteria</taxon>
        <taxon>Hyphomicrobiales</taxon>
        <taxon>Rhizobiaceae</taxon>
        <taxon>Metarhizobium</taxon>
    </lineage>
</organism>
<dbReference type="GO" id="GO:0000976">
    <property type="term" value="F:transcription cis-regulatory region binding"/>
    <property type="evidence" value="ECO:0007669"/>
    <property type="project" value="TreeGrafter"/>
</dbReference>